<dbReference type="GO" id="GO:0005737">
    <property type="term" value="C:cytoplasm"/>
    <property type="evidence" value="ECO:0007669"/>
    <property type="project" value="TreeGrafter"/>
</dbReference>
<dbReference type="AlphaFoldDB" id="A0AAD9Z926"/>
<name>A0AAD9Z926_9LECA</name>
<dbReference type="PANTHER" id="PTHR35020">
    <property type="entry name" value="N-ACETYLGLUCOSAMINE-INDUCED PROTEIN 1"/>
    <property type="match status" value="1"/>
</dbReference>
<comment type="caution">
    <text evidence="1">The sequence shown here is derived from an EMBL/GenBank/DDBJ whole genome shotgun (WGS) entry which is preliminary data.</text>
</comment>
<dbReference type="Pfam" id="PF12239">
    <property type="entry name" value="DUF3605"/>
    <property type="match status" value="1"/>
</dbReference>
<gene>
    <name evidence="1" type="ORF">OEA41_007127</name>
</gene>
<sequence>MTESKAEDLLPYWLINVPEDQRPEKCPEFLLDISDRNKAIVSVPENEFHRLTWMEVQEIVRTNRIDEFRRAPLDHRRYLAFMAQLKKEHGSVMDFIREKRVKWTDVEPSEAAAFLEPTDYKILYNDWPYGIDEKIVHLVVWTKFVLEDDPETNDLTPKMRKEIDEYVDKTFRTRVPSDNIIWFKNWGSLKSIKAMEHFHVMLNDPDIDFIKEITNGDVAVSACLPDKATL</sequence>
<dbReference type="GO" id="GO:0006044">
    <property type="term" value="P:N-acetylglucosamine metabolic process"/>
    <property type="evidence" value="ECO:0007669"/>
    <property type="project" value="TreeGrafter"/>
</dbReference>
<organism evidence="1 2">
    <name type="scientific">Lepraria neglecta</name>
    <dbReference type="NCBI Taxonomy" id="209136"/>
    <lineage>
        <taxon>Eukaryota</taxon>
        <taxon>Fungi</taxon>
        <taxon>Dikarya</taxon>
        <taxon>Ascomycota</taxon>
        <taxon>Pezizomycotina</taxon>
        <taxon>Lecanoromycetes</taxon>
        <taxon>OSLEUM clade</taxon>
        <taxon>Lecanoromycetidae</taxon>
        <taxon>Lecanorales</taxon>
        <taxon>Lecanorineae</taxon>
        <taxon>Stereocaulaceae</taxon>
        <taxon>Lepraria</taxon>
    </lineage>
</organism>
<evidence type="ECO:0008006" key="3">
    <source>
        <dbReference type="Google" id="ProtNLM"/>
    </source>
</evidence>
<evidence type="ECO:0000313" key="1">
    <source>
        <dbReference type="EMBL" id="KAK3173795.1"/>
    </source>
</evidence>
<reference evidence="1" key="1">
    <citation type="submission" date="2022-11" db="EMBL/GenBank/DDBJ databases">
        <title>Chromosomal genome sequence assembly and mating type (MAT) locus characterization of the leprose asexual lichenized fungus Lepraria neglecta (Nyl.) Erichsen.</title>
        <authorList>
            <person name="Allen J.L."/>
            <person name="Pfeffer B."/>
        </authorList>
    </citation>
    <scope>NUCLEOTIDE SEQUENCE</scope>
    <source>
        <strain evidence="1">Allen 5258</strain>
    </source>
</reference>
<accession>A0AAD9Z926</accession>
<dbReference type="EMBL" id="JASNWA010000007">
    <property type="protein sequence ID" value="KAK3173795.1"/>
    <property type="molecule type" value="Genomic_DNA"/>
</dbReference>
<dbReference type="Proteomes" id="UP001276659">
    <property type="component" value="Unassembled WGS sequence"/>
</dbReference>
<protein>
    <recommendedName>
        <fullName evidence="3">N-acetylglucosamine-induced protein 1</fullName>
    </recommendedName>
</protein>
<dbReference type="InterPro" id="IPR022036">
    <property type="entry name" value="DUF3605"/>
</dbReference>
<proteinExistence type="predicted"/>
<dbReference type="PANTHER" id="PTHR35020:SF4">
    <property type="entry name" value="N-ACETYLGLUCOSAMINE-INDUCED PROTEIN 1"/>
    <property type="match status" value="1"/>
</dbReference>
<keyword evidence="2" id="KW-1185">Reference proteome</keyword>
<evidence type="ECO:0000313" key="2">
    <source>
        <dbReference type="Proteomes" id="UP001276659"/>
    </source>
</evidence>